<comment type="caution">
    <text evidence="2">The sequence shown here is derived from an EMBL/GenBank/DDBJ whole genome shotgun (WGS) entry which is preliminary data.</text>
</comment>
<organism evidence="2 3">
    <name type="scientific">Anabaena azotica FACHB-119</name>
    <dbReference type="NCBI Taxonomy" id="947527"/>
    <lineage>
        <taxon>Bacteria</taxon>
        <taxon>Bacillati</taxon>
        <taxon>Cyanobacteriota</taxon>
        <taxon>Cyanophyceae</taxon>
        <taxon>Nostocales</taxon>
        <taxon>Nostocaceae</taxon>
        <taxon>Anabaena</taxon>
        <taxon>Anabaena azotica</taxon>
    </lineage>
</organism>
<feature type="compositionally biased region" description="Polar residues" evidence="1">
    <location>
        <begin position="126"/>
        <end position="170"/>
    </location>
</feature>
<reference evidence="2 3" key="1">
    <citation type="journal article" date="2020" name="ISME J.">
        <title>Comparative genomics reveals insights into cyanobacterial evolution and habitat adaptation.</title>
        <authorList>
            <person name="Chen M.Y."/>
            <person name="Teng W.K."/>
            <person name="Zhao L."/>
            <person name="Hu C.X."/>
            <person name="Zhou Y.K."/>
            <person name="Han B.P."/>
            <person name="Song L.R."/>
            <person name="Shu W.S."/>
        </authorList>
    </citation>
    <scope>NUCLEOTIDE SEQUENCE [LARGE SCALE GENOMIC DNA]</scope>
    <source>
        <strain evidence="2 3">FACHB-119</strain>
    </source>
</reference>
<name>A0ABR8D1M7_9NOST</name>
<dbReference type="RefSeq" id="WP_190468584.1">
    <property type="nucleotide sequence ID" value="NZ_JACJSG010000006.1"/>
</dbReference>
<sequence>MSADSSNRKSAEILTAICGSLLMGASVIPQAVLAQQPTNQQPINQTNSQVNPCPRIFYEAPHNNQVKVPQGCPPNAFTQRLIDQGQLNQTNVPATPTAEQTRLGVGGEAGSATNPNPAIFNEAPYNRSQSGLQPQNSGQPGTTLPSVTPSTQTPGAQSVTPLPSQQQSPSARIAVANGRVNVRLVNDTAARITYQVIGDTAPRSLEGKSDVTLQGLTAPVTVTFQREDGGLLQATPQTSTASGQLEVRLDETTNQAQDRRALRIENNGSVFLN</sequence>
<dbReference type="EMBL" id="JACJSG010000006">
    <property type="protein sequence ID" value="MBD2500227.1"/>
    <property type="molecule type" value="Genomic_DNA"/>
</dbReference>
<feature type="region of interest" description="Disordered" evidence="1">
    <location>
        <begin position="104"/>
        <end position="170"/>
    </location>
</feature>
<protein>
    <submittedName>
        <fullName evidence="2">Uncharacterized protein</fullName>
    </submittedName>
</protein>
<accession>A0ABR8D1M7</accession>
<evidence type="ECO:0000256" key="1">
    <source>
        <dbReference type="SAM" id="MobiDB-lite"/>
    </source>
</evidence>
<gene>
    <name evidence="2" type="ORF">H6G83_06265</name>
</gene>
<evidence type="ECO:0000313" key="2">
    <source>
        <dbReference type="EMBL" id="MBD2500227.1"/>
    </source>
</evidence>
<proteinExistence type="predicted"/>
<dbReference type="Proteomes" id="UP000661112">
    <property type="component" value="Unassembled WGS sequence"/>
</dbReference>
<keyword evidence="3" id="KW-1185">Reference proteome</keyword>
<evidence type="ECO:0000313" key="3">
    <source>
        <dbReference type="Proteomes" id="UP000661112"/>
    </source>
</evidence>